<dbReference type="OMA" id="GYAVFVC"/>
<feature type="compositionally biased region" description="Pro residues" evidence="1">
    <location>
        <begin position="749"/>
        <end position="759"/>
    </location>
</feature>
<dbReference type="EMBL" id="KV407454">
    <property type="protein sequence ID" value="KZF26334.1"/>
    <property type="molecule type" value="Genomic_DNA"/>
</dbReference>
<dbReference type="STRING" id="1328760.A0A165JK08"/>
<sequence>MSSAVIDPITSITKSSAPSAPPSEKHRRRLSLPPQPSFSAPPRARNRSANNVQVHPASPDVISSLISCLSDISTPTKTHFDGVYDTSFSHSTPSSPSYRTTSISRVASKTSSREVEGRIGSNDGSFGMDYGAYTQPSAAVVHDFLHPDEAALPPVIRTSKSSVHSAKSVSKAYLRRSRSSASLTLAASRASVSSLSNISDEQSSIGSLHMEPATPRISTGSRESDSAGKATSSIKRSILRYATSKEHLKSRNDDPAILGPLEPTTANRVQGYAGKASSMMPASSSSILAENVISEEPAPETDSMIRGLTEQPTMNATSSKSISASIKSTSLGAVAGLSIPTRDSSLLKTGTKSPRKRRSHTVTPASSATKIGYNKESAASIALMEADAAIENGDVVRRIKELKSRMEKGKRSSEKLKSQESARSGNDSAPVSNVDDTAPFPAIPQRKPRKDSIAMAAAQEPWSSSKASDSRNQSRLDRFSRRSMSVSDENYPSSSMFTPQKEIKPTPFMISPDSTADDRPNSADSIDDAVDAYLNAPRLSQKVKCPTTGRVISFSEVGDPNGYAVFCCLGMGLTRYITAFYDELAVTLKLRLITPERPGVGNSMPYEDGTGTPLAWPDDVYLICQALKITKFSILAHSAGAIYALATALRMPQHMRGRLHLLAPWIPPSQMSIIGTRTDAAPTANLPTAQRILRALPTPFLKAANATFMSTTSASIVNSLPRSPRRSKRRVIGNNSSGNKENSASSARKPPPAGLPGPSSPNVRRDDENPLPVSEVSPEGTPSKFGESVLSEDLDFSERLGRQADYDSRLTWGIWERATHGANPAIDLVVCLERRQPIGFRYVDISRAVVIHHGSRDTRVPVENVKWLGTTMRRCEVRILEGEGHGLMASATVMGNVLMEIAKEWEDWMRVVQGKGGNNRRFGHG</sequence>
<organism evidence="3 4">
    <name type="scientific">Xylona heveae (strain CBS 132557 / TC161)</name>
    <dbReference type="NCBI Taxonomy" id="1328760"/>
    <lineage>
        <taxon>Eukaryota</taxon>
        <taxon>Fungi</taxon>
        <taxon>Dikarya</taxon>
        <taxon>Ascomycota</taxon>
        <taxon>Pezizomycotina</taxon>
        <taxon>Xylonomycetes</taxon>
        <taxon>Xylonales</taxon>
        <taxon>Xylonaceae</taxon>
        <taxon>Xylona</taxon>
    </lineage>
</organism>
<feature type="region of interest" description="Disordered" evidence="1">
    <location>
        <begin position="1"/>
        <end position="56"/>
    </location>
</feature>
<dbReference type="InterPro" id="IPR000073">
    <property type="entry name" value="AB_hydrolase_1"/>
</dbReference>
<accession>A0A165JK08</accession>
<evidence type="ECO:0000256" key="1">
    <source>
        <dbReference type="SAM" id="MobiDB-lite"/>
    </source>
</evidence>
<dbReference type="InParanoid" id="A0A165JK08"/>
<gene>
    <name evidence="3" type="ORF">L228DRAFT_242793</name>
</gene>
<feature type="region of interest" description="Disordered" evidence="1">
    <location>
        <begin position="343"/>
        <end position="368"/>
    </location>
</feature>
<dbReference type="Proteomes" id="UP000076632">
    <property type="component" value="Unassembled WGS sequence"/>
</dbReference>
<keyword evidence="3" id="KW-0378">Hydrolase</keyword>
<feature type="compositionally biased region" description="Basic and acidic residues" evidence="1">
    <location>
        <begin position="468"/>
        <end position="480"/>
    </location>
</feature>
<dbReference type="OrthoDB" id="435520at2759"/>
<evidence type="ECO:0000313" key="3">
    <source>
        <dbReference type="EMBL" id="KZF26334.1"/>
    </source>
</evidence>
<feature type="compositionally biased region" description="Polar residues" evidence="1">
    <location>
        <begin position="482"/>
        <end position="498"/>
    </location>
</feature>
<evidence type="ECO:0000313" key="4">
    <source>
        <dbReference type="Proteomes" id="UP000076632"/>
    </source>
</evidence>
<dbReference type="AlphaFoldDB" id="A0A165JK08"/>
<protein>
    <submittedName>
        <fullName evidence="3">Alpha/beta-hydrolase</fullName>
    </submittedName>
</protein>
<dbReference type="GeneID" id="28896674"/>
<name>A0A165JK08_XYLHT</name>
<evidence type="ECO:0000259" key="2">
    <source>
        <dbReference type="Pfam" id="PF00561"/>
    </source>
</evidence>
<dbReference type="InterPro" id="IPR050471">
    <property type="entry name" value="AB_hydrolase"/>
</dbReference>
<feature type="compositionally biased region" description="Low complexity" evidence="1">
    <location>
        <begin position="8"/>
        <end position="18"/>
    </location>
</feature>
<dbReference type="InterPro" id="IPR029058">
    <property type="entry name" value="AB_hydrolase_fold"/>
</dbReference>
<feature type="compositionally biased region" description="Polar residues" evidence="1">
    <location>
        <begin position="343"/>
        <end position="352"/>
    </location>
</feature>
<dbReference type="RefSeq" id="XP_018191889.1">
    <property type="nucleotide sequence ID" value="XM_018331537.1"/>
</dbReference>
<dbReference type="GO" id="GO:0016787">
    <property type="term" value="F:hydrolase activity"/>
    <property type="evidence" value="ECO:0007669"/>
    <property type="project" value="UniProtKB-KW"/>
</dbReference>
<feature type="compositionally biased region" description="Basic and acidic residues" evidence="1">
    <location>
        <begin position="403"/>
        <end position="420"/>
    </location>
</feature>
<dbReference type="PANTHER" id="PTHR43433:SF10">
    <property type="entry name" value="AB HYDROLASE-1 DOMAIN-CONTAINING PROTEIN"/>
    <property type="match status" value="1"/>
</dbReference>
<dbReference type="PANTHER" id="PTHR43433">
    <property type="entry name" value="HYDROLASE, ALPHA/BETA FOLD FAMILY PROTEIN"/>
    <property type="match status" value="1"/>
</dbReference>
<feature type="region of interest" description="Disordered" evidence="1">
    <location>
        <begin position="403"/>
        <end position="506"/>
    </location>
</feature>
<proteinExistence type="predicted"/>
<feature type="compositionally biased region" description="Polar residues" evidence="1">
    <location>
        <begin position="421"/>
        <end position="435"/>
    </location>
</feature>
<dbReference type="Pfam" id="PF00561">
    <property type="entry name" value="Abhydrolase_1"/>
    <property type="match status" value="1"/>
</dbReference>
<feature type="region of interest" description="Disordered" evidence="1">
    <location>
        <begin position="88"/>
        <end position="120"/>
    </location>
</feature>
<keyword evidence="4" id="KW-1185">Reference proteome</keyword>
<dbReference type="Gene3D" id="3.40.50.1820">
    <property type="entry name" value="alpha/beta hydrolase"/>
    <property type="match status" value="1"/>
</dbReference>
<feature type="region of interest" description="Disordered" evidence="1">
    <location>
        <begin position="202"/>
        <end position="233"/>
    </location>
</feature>
<feature type="region of interest" description="Disordered" evidence="1">
    <location>
        <begin position="715"/>
        <end position="788"/>
    </location>
</feature>
<feature type="compositionally biased region" description="Low complexity" evidence="1">
    <location>
        <begin position="88"/>
        <end position="104"/>
    </location>
</feature>
<feature type="compositionally biased region" description="Polar residues" evidence="1">
    <location>
        <begin position="733"/>
        <end position="746"/>
    </location>
</feature>
<feature type="domain" description="AB hydrolase-1" evidence="2">
    <location>
        <begin position="584"/>
        <end position="666"/>
    </location>
</feature>
<reference evidence="3 4" key="1">
    <citation type="journal article" date="2016" name="Fungal Biol.">
        <title>The genome of Xylona heveae provides a window into fungal endophytism.</title>
        <authorList>
            <person name="Gazis R."/>
            <person name="Kuo A."/>
            <person name="Riley R."/>
            <person name="LaButti K."/>
            <person name="Lipzen A."/>
            <person name="Lin J."/>
            <person name="Amirebrahimi M."/>
            <person name="Hesse C.N."/>
            <person name="Spatafora J.W."/>
            <person name="Henrissat B."/>
            <person name="Hainaut M."/>
            <person name="Grigoriev I.V."/>
            <person name="Hibbett D.S."/>
        </authorList>
    </citation>
    <scope>NUCLEOTIDE SEQUENCE [LARGE SCALE GENOMIC DNA]</scope>
    <source>
        <strain evidence="3 4">TC161</strain>
    </source>
</reference>
<dbReference type="SUPFAM" id="SSF53474">
    <property type="entry name" value="alpha/beta-Hydrolases"/>
    <property type="match status" value="1"/>
</dbReference>